<evidence type="ECO:0000313" key="5">
    <source>
        <dbReference type="RefSeq" id="XP_020087945.1"/>
    </source>
</evidence>
<dbReference type="OrthoDB" id="1909644at2759"/>
<organism evidence="4 5">
    <name type="scientific">Ananas comosus</name>
    <name type="common">Pineapple</name>
    <name type="synonym">Ananas ananas</name>
    <dbReference type="NCBI Taxonomy" id="4615"/>
    <lineage>
        <taxon>Eukaryota</taxon>
        <taxon>Viridiplantae</taxon>
        <taxon>Streptophyta</taxon>
        <taxon>Embryophyta</taxon>
        <taxon>Tracheophyta</taxon>
        <taxon>Spermatophyta</taxon>
        <taxon>Magnoliopsida</taxon>
        <taxon>Liliopsida</taxon>
        <taxon>Poales</taxon>
        <taxon>Bromeliaceae</taxon>
        <taxon>Bromelioideae</taxon>
        <taxon>Ananas</taxon>
    </lineage>
</organism>
<evidence type="ECO:0000256" key="2">
    <source>
        <dbReference type="SAM" id="MobiDB-lite"/>
    </source>
</evidence>
<name>A0A6P5F3Q1_ANACO</name>
<dbReference type="Proteomes" id="UP000515123">
    <property type="component" value="Linkage group 5"/>
</dbReference>
<feature type="coiled-coil region" evidence="1">
    <location>
        <begin position="514"/>
        <end position="548"/>
    </location>
</feature>
<dbReference type="InterPro" id="IPR012870">
    <property type="entry name" value="DUF1666"/>
</dbReference>
<sequence>MHNGSSPQPFTSLLELGIDNPSKPSFSTLPYHHGYYTTLPSCKEEEGVMFPLHAFTLLSSLLLTIHFFSFLLIKFFTFLNHKTISKDNRDVQFKTTQDVEECMYKTDESSAKDDLAAADGGGEEGFFFWYFENAFEDSILGRQGKDSNKENSLEVEDDAFVVESFYTSPQEDLADVKHGTKDNNDLLTNVLTPSDCPSPIVPTCENVACEANKDTNKEESCNNSDETKIFGAEEARYLINNPSKLDSKKFRFDDGHEEKENCGGSLTGESTSKSSMEWRSSTIMKDSETEYPFSSSSRRSSSNWESYTLFRKYDEEMIYFGRISAQKLTETESFRSLRYQPRSISRRIVHKLTTKHKNFTMGGRNPYQELENAYVAQICLTWEALNWNYNYFRRKNADKEMASSCCPARVAQEFQQFQVLLQRFIENEPYELGRRPEIFARVRFSSPRLLLVPEFREMDEEGKEGTVSYAEFLTILEGAIRTFMDFLKADKQNHCEKLKAFIRKKSSSIDRTLLNLLKKTNKKKKIRLKDLTKRRRCIKRRRIKEEEEIETLMGLIDMKVVSRVLRMAEITEEQLHWCEEKMTKVRIWNGKTQRDPSPLFFPGVV</sequence>
<evidence type="ECO:0000313" key="4">
    <source>
        <dbReference type="Proteomes" id="UP000515123"/>
    </source>
</evidence>
<dbReference type="Pfam" id="PF07891">
    <property type="entry name" value="DUF1666"/>
    <property type="match status" value="1"/>
</dbReference>
<keyword evidence="3" id="KW-1133">Transmembrane helix</keyword>
<keyword evidence="4" id="KW-1185">Reference proteome</keyword>
<reference evidence="5" key="2">
    <citation type="submission" date="2025-08" db="UniProtKB">
        <authorList>
            <consortium name="RefSeq"/>
        </authorList>
    </citation>
    <scope>IDENTIFICATION</scope>
    <source>
        <tissue evidence="5">Leaf</tissue>
    </source>
</reference>
<evidence type="ECO:0000256" key="1">
    <source>
        <dbReference type="SAM" id="Coils"/>
    </source>
</evidence>
<feature type="transmembrane region" description="Helical" evidence="3">
    <location>
        <begin position="54"/>
        <end position="79"/>
    </location>
</feature>
<dbReference type="RefSeq" id="XP_020087945.1">
    <property type="nucleotide sequence ID" value="XM_020232356.1"/>
</dbReference>
<keyword evidence="3" id="KW-0472">Membrane</keyword>
<dbReference type="PANTHER" id="PTHR46702:SF2">
    <property type="entry name" value="DNA LIGASE (DUF1666)"/>
    <property type="match status" value="1"/>
</dbReference>
<evidence type="ECO:0000256" key="3">
    <source>
        <dbReference type="SAM" id="Phobius"/>
    </source>
</evidence>
<dbReference type="GeneID" id="109709956"/>
<dbReference type="PANTHER" id="PTHR46702">
    <property type="entry name" value="DNA LIGASE (DUF1666)-RELATED"/>
    <property type="match status" value="1"/>
</dbReference>
<keyword evidence="1" id="KW-0175">Coiled coil</keyword>
<feature type="region of interest" description="Disordered" evidence="2">
    <location>
        <begin position="256"/>
        <end position="280"/>
    </location>
</feature>
<protein>
    <submittedName>
        <fullName evidence="5">Uncharacterized protein LOC109709956 isoform X1</fullName>
    </submittedName>
</protein>
<feature type="compositionally biased region" description="Polar residues" evidence="2">
    <location>
        <begin position="267"/>
        <end position="280"/>
    </location>
</feature>
<accession>A0A6P5F3Q1</accession>
<gene>
    <name evidence="5" type="primary">LOC109709956</name>
</gene>
<proteinExistence type="predicted"/>
<reference evidence="4" key="1">
    <citation type="journal article" date="2015" name="Nat. Genet.">
        <title>The pineapple genome and the evolution of CAM photosynthesis.</title>
        <authorList>
            <person name="Ming R."/>
            <person name="VanBuren R."/>
            <person name="Wai C.M."/>
            <person name="Tang H."/>
            <person name="Schatz M.C."/>
            <person name="Bowers J.E."/>
            <person name="Lyons E."/>
            <person name="Wang M.L."/>
            <person name="Chen J."/>
            <person name="Biggers E."/>
            <person name="Zhang J."/>
            <person name="Huang L."/>
            <person name="Zhang L."/>
            <person name="Miao W."/>
            <person name="Zhang J."/>
            <person name="Ye Z."/>
            <person name="Miao C."/>
            <person name="Lin Z."/>
            <person name="Wang H."/>
            <person name="Zhou H."/>
            <person name="Yim W.C."/>
            <person name="Priest H.D."/>
            <person name="Zheng C."/>
            <person name="Woodhouse M."/>
            <person name="Edger P.P."/>
            <person name="Guyot R."/>
            <person name="Guo H.B."/>
            <person name="Guo H."/>
            <person name="Zheng G."/>
            <person name="Singh R."/>
            <person name="Sharma A."/>
            <person name="Min X."/>
            <person name="Zheng Y."/>
            <person name="Lee H."/>
            <person name="Gurtowski J."/>
            <person name="Sedlazeck F.J."/>
            <person name="Harkess A."/>
            <person name="McKain M.R."/>
            <person name="Liao Z."/>
            <person name="Fang J."/>
            <person name="Liu J."/>
            <person name="Zhang X."/>
            <person name="Zhang Q."/>
            <person name="Hu W."/>
            <person name="Qin Y."/>
            <person name="Wang K."/>
            <person name="Chen L.Y."/>
            <person name="Shirley N."/>
            <person name="Lin Y.R."/>
            <person name="Liu L.Y."/>
            <person name="Hernandez A.G."/>
            <person name="Wright C.L."/>
            <person name="Bulone V."/>
            <person name="Tuskan G.A."/>
            <person name="Heath K."/>
            <person name="Zee F."/>
            <person name="Moore P.H."/>
            <person name="Sunkar R."/>
            <person name="Leebens-Mack J.H."/>
            <person name="Mockler T."/>
            <person name="Bennetzen J.L."/>
            <person name="Freeling M."/>
            <person name="Sankoff D."/>
            <person name="Paterson A.H."/>
            <person name="Zhu X."/>
            <person name="Yang X."/>
            <person name="Smith J.A."/>
            <person name="Cushman J.C."/>
            <person name="Paull R.E."/>
            <person name="Yu Q."/>
        </authorList>
    </citation>
    <scope>NUCLEOTIDE SEQUENCE [LARGE SCALE GENOMIC DNA]</scope>
    <source>
        <strain evidence="4">cv. F153</strain>
    </source>
</reference>
<dbReference type="AlphaFoldDB" id="A0A6P5F3Q1"/>
<dbReference type="Gramene" id="Aco025198.1.mrna1">
    <property type="protein sequence ID" value="Aco025198.1.mrna1"/>
    <property type="gene ID" value="Aco025198.1.path1"/>
</dbReference>
<keyword evidence="3" id="KW-0812">Transmembrane</keyword>